<dbReference type="Proteomes" id="UP000294927">
    <property type="component" value="Unassembled WGS sequence"/>
</dbReference>
<dbReference type="Pfam" id="PF19054">
    <property type="entry name" value="DUF5753"/>
    <property type="match status" value="1"/>
</dbReference>
<dbReference type="EMBL" id="SOCP01000010">
    <property type="protein sequence ID" value="TDV47008.1"/>
    <property type="molecule type" value="Genomic_DNA"/>
</dbReference>
<dbReference type="Pfam" id="PF13560">
    <property type="entry name" value="HTH_31"/>
    <property type="match status" value="1"/>
</dbReference>
<sequence>MVNDRGASVRQRRVSAELRILRQAKDLTCQQVADALDWSVSKVSRMETGIRGLFPDDVAALLGYLEAPSKLREQLLTLVREGDKLNWIQIGRGIPSDWKDLVRIENEAIALYNYESQVVPGLLQTGDYATAVIRACSLQHAEGAASQLVRTRMGRQALLSRYNGPSLDVIIDEMALRRPIGEPGVMHRQLRHLLNMANRPRINIRVLPFEVGAHPGLEGAFLLLEFDAQPPLVHQNNRGTGGFLEEGRHVARAKLEWRMLGSMALSPEDSLRLIAEIAGEMPTC</sequence>
<keyword evidence="3" id="KW-1185">Reference proteome</keyword>
<feature type="domain" description="HTH cro/C1-type" evidence="1">
    <location>
        <begin position="18"/>
        <end position="71"/>
    </location>
</feature>
<protein>
    <submittedName>
        <fullName evidence="2">Helix-turn-helix protein</fullName>
    </submittedName>
</protein>
<evidence type="ECO:0000259" key="1">
    <source>
        <dbReference type="PROSITE" id="PS50943"/>
    </source>
</evidence>
<comment type="caution">
    <text evidence="2">The sequence shown here is derived from an EMBL/GenBank/DDBJ whole genome shotgun (WGS) entry which is preliminary data.</text>
</comment>
<proteinExistence type="predicted"/>
<dbReference type="GO" id="GO:0003677">
    <property type="term" value="F:DNA binding"/>
    <property type="evidence" value="ECO:0007669"/>
    <property type="project" value="InterPro"/>
</dbReference>
<dbReference type="InterPro" id="IPR043917">
    <property type="entry name" value="DUF5753"/>
</dbReference>
<dbReference type="PROSITE" id="PS50943">
    <property type="entry name" value="HTH_CROC1"/>
    <property type="match status" value="1"/>
</dbReference>
<dbReference type="SMART" id="SM00530">
    <property type="entry name" value="HTH_XRE"/>
    <property type="match status" value="1"/>
</dbReference>
<evidence type="ECO:0000313" key="3">
    <source>
        <dbReference type="Proteomes" id="UP000294927"/>
    </source>
</evidence>
<gene>
    <name evidence="2" type="ORF">CLV71_110191</name>
</gene>
<reference evidence="2 3" key="1">
    <citation type="submission" date="2019-03" db="EMBL/GenBank/DDBJ databases">
        <title>Genomic Encyclopedia of Archaeal and Bacterial Type Strains, Phase II (KMG-II): from individual species to whole genera.</title>
        <authorList>
            <person name="Goeker M."/>
        </authorList>
    </citation>
    <scope>NUCLEOTIDE SEQUENCE [LARGE SCALE GENOMIC DNA]</scope>
    <source>
        <strain evidence="2 3">DSM 45499</strain>
    </source>
</reference>
<evidence type="ECO:0000313" key="2">
    <source>
        <dbReference type="EMBL" id="TDV47008.1"/>
    </source>
</evidence>
<dbReference type="SUPFAM" id="SSF47413">
    <property type="entry name" value="lambda repressor-like DNA-binding domains"/>
    <property type="match status" value="1"/>
</dbReference>
<organism evidence="2 3">
    <name type="scientific">Actinophytocola oryzae</name>
    <dbReference type="NCBI Taxonomy" id="502181"/>
    <lineage>
        <taxon>Bacteria</taxon>
        <taxon>Bacillati</taxon>
        <taxon>Actinomycetota</taxon>
        <taxon>Actinomycetes</taxon>
        <taxon>Pseudonocardiales</taxon>
        <taxon>Pseudonocardiaceae</taxon>
    </lineage>
</organism>
<dbReference type="CDD" id="cd00093">
    <property type="entry name" value="HTH_XRE"/>
    <property type="match status" value="1"/>
</dbReference>
<dbReference type="Gene3D" id="1.10.260.40">
    <property type="entry name" value="lambda repressor-like DNA-binding domains"/>
    <property type="match status" value="1"/>
</dbReference>
<dbReference type="InterPro" id="IPR010982">
    <property type="entry name" value="Lambda_DNA-bd_dom_sf"/>
</dbReference>
<dbReference type="InterPro" id="IPR001387">
    <property type="entry name" value="Cro/C1-type_HTH"/>
</dbReference>
<accession>A0A4R7VDD9</accession>
<dbReference type="AlphaFoldDB" id="A0A4R7VDD9"/>
<dbReference type="RefSeq" id="WP_133905515.1">
    <property type="nucleotide sequence ID" value="NZ_SOCP01000010.1"/>
</dbReference>
<dbReference type="OrthoDB" id="3436002at2"/>
<name>A0A4R7VDD9_9PSEU</name>